<dbReference type="Proteomes" id="UP000095767">
    <property type="component" value="Unassembled WGS sequence"/>
</dbReference>
<sequence>MKMPQCPLLFMSQHVSVLFGPIVKDLCAERGPPPHLSGVWGIEAIIAYWRRNRIKYPRPLTRGEGNAKRRKKEEEREMEKWRLREERACQGFVVDPNAKYAPGSWKEYFQKLEANRRRAQEEEMEERAIEVQMEAMKALLANLPIEVPDRKRKGVAMDDVGGQGCNVEKKGKGVAFDDGGGQGCYEDDNDWGEYSCFIRVIRSRWFKSVRVGLLVS</sequence>
<reference evidence="1 2" key="1">
    <citation type="submission" date="2016-09" db="EMBL/GenBank/DDBJ databases">
        <title>The draft genome of Dichanthelium oligosanthes: A C3 panicoid grass species.</title>
        <authorList>
            <person name="Studer A.J."/>
            <person name="Schnable J.C."/>
            <person name="Brutnell T.P."/>
        </authorList>
    </citation>
    <scope>NUCLEOTIDE SEQUENCE [LARGE SCALE GENOMIC DNA]</scope>
    <source>
        <strain evidence="2">cv. Kellogg 1175</strain>
        <tissue evidence="1">Leaf</tissue>
    </source>
</reference>
<accession>A0A1E5V7J9</accession>
<evidence type="ECO:0000313" key="1">
    <source>
        <dbReference type="EMBL" id="OEL21027.1"/>
    </source>
</evidence>
<name>A0A1E5V7J9_9POAL</name>
<keyword evidence="2" id="KW-1185">Reference proteome</keyword>
<gene>
    <name evidence="1" type="ORF">BAE44_0017954</name>
</gene>
<proteinExistence type="predicted"/>
<organism evidence="1 2">
    <name type="scientific">Dichanthelium oligosanthes</name>
    <dbReference type="NCBI Taxonomy" id="888268"/>
    <lineage>
        <taxon>Eukaryota</taxon>
        <taxon>Viridiplantae</taxon>
        <taxon>Streptophyta</taxon>
        <taxon>Embryophyta</taxon>
        <taxon>Tracheophyta</taxon>
        <taxon>Spermatophyta</taxon>
        <taxon>Magnoliopsida</taxon>
        <taxon>Liliopsida</taxon>
        <taxon>Poales</taxon>
        <taxon>Poaceae</taxon>
        <taxon>PACMAD clade</taxon>
        <taxon>Panicoideae</taxon>
        <taxon>Panicodae</taxon>
        <taxon>Paniceae</taxon>
        <taxon>Dichantheliinae</taxon>
        <taxon>Dichanthelium</taxon>
    </lineage>
</organism>
<protein>
    <submittedName>
        <fullName evidence="1">Uncharacterized protein</fullName>
    </submittedName>
</protein>
<dbReference type="AlphaFoldDB" id="A0A1E5V7J9"/>
<dbReference type="EMBL" id="LWDX02048973">
    <property type="protein sequence ID" value="OEL21027.1"/>
    <property type="molecule type" value="Genomic_DNA"/>
</dbReference>
<comment type="caution">
    <text evidence="1">The sequence shown here is derived from an EMBL/GenBank/DDBJ whole genome shotgun (WGS) entry which is preliminary data.</text>
</comment>
<evidence type="ECO:0000313" key="2">
    <source>
        <dbReference type="Proteomes" id="UP000095767"/>
    </source>
</evidence>